<accession>A0A7R9I0X5</accession>
<sequence>MSQKLDILCNSMQMHTVVGTSHHNSRSFNCITSQFVCVTRVEQFLATKPKVLDSISLLCSPHDTLSSNVGNVIAIGGFRWAGIARLRNAYNCWIAACLYILTMLFSGHQFYYYTSVLAYVVLTDSSQLTSDSQHLVYSKIFLHIIHQYKTYQLRIWISDERSSNSSSTLMESGITLATVKALSSISSQFQHIYVELPNLCSSIPRGWEGERVVATASRGTSVFPSLYADDYDIFAANKRIRSVDLVGDVLDVDVVQKPKEEFVRQSPGDLLDLSTQKIVGLFLVLLVRNGETKSVVQFLHLGDLRRDHIACLTAPIQSRHQCQRQYQCQEVILIAFVSTLGES</sequence>
<name>A0A7R9I0X5_9NEOP</name>
<dbReference type="EMBL" id="OD565310">
    <property type="protein sequence ID" value="CAD7441428.1"/>
    <property type="molecule type" value="Genomic_DNA"/>
</dbReference>
<gene>
    <name evidence="1" type="ORF">TBIB3V08_LOCUS3896</name>
</gene>
<evidence type="ECO:0000313" key="1">
    <source>
        <dbReference type="EMBL" id="CAD7441428.1"/>
    </source>
</evidence>
<proteinExistence type="predicted"/>
<organism evidence="1">
    <name type="scientific">Timema bartmani</name>
    <dbReference type="NCBI Taxonomy" id="61472"/>
    <lineage>
        <taxon>Eukaryota</taxon>
        <taxon>Metazoa</taxon>
        <taxon>Ecdysozoa</taxon>
        <taxon>Arthropoda</taxon>
        <taxon>Hexapoda</taxon>
        <taxon>Insecta</taxon>
        <taxon>Pterygota</taxon>
        <taxon>Neoptera</taxon>
        <taxon>Polyneoptera</taxon>
        <taxon>Phasmatodea</taxon>
        <taxon>Timematodea</taxon>
        <taxon>Timematoidea</taxon>
        <taxon>Timematidae</taxon>
        <taxon>Timema</taxon>
    </lineage>
</organism>
<reference evidence="1" key="1">
    <citation type="submission" date="2020-11" db="EMBL/GenBank/DDBJ databases">
        <authorList>
            <person name="Tran Van P."/>
        </authorList>
    </citation>
    <scope>NUCLEOTIDE SEQUENCE</scope>
</reference>
<dbReference type="AlphaFoldDB" id="A0A7R9I0X5"/>
<protein>
    <submittedName>
        <fullName evidence="1">Uncharacterized protein</fullName>
    </submittedName>
</protein>